<organism evidence="6 7">
    <name type="scientific">Planoprotostelium fungivorum</name>
    <dbReference type="NCBI Taxonomy" id="1890364"/>
    <lineage>
        <taxon>Eukaryota</taxon>
        <taxon>Amoebozoa</taxon>
        <taxon>Evosea</taxon>
        <taxon>Variosea</taxon>
        <taxon>Cavosteliida</taxon>
        <taxon>Cavosteliaceae</taxon>
        <taxon>Planoprotostelium</taxon>
    </lineage>
</organism>
<name>A0A2P6NF87_9EUKA</name>
<feature type="transmembrane region" description="Helical" evidence="5">
    <location>
        <begin position="196"/>
        <end position="216"/>
    </location>
</feature>
<protein>
    <recommendedName>
        <fullName evidence="8">Transmembrane protein</fullName>
    </recommendedName>
</protein>
<dbReference type="OrthoDB" id="10041630at2759"/>
<feature type="transmembrane region" description="Helical" evidence="5">
    <location>
        <begin position="255"/>
        <end position="274"/>
    </location>
</feature>
<evidence type="ECO:0000256" key="1">
    <source>
        <dbReference type="ARBA" id="ARBA00004141"/>
    </source>
</evidence>
<evidence type="ECO:0000256" key="4">
    <source>
        <dbReference type="ARBA" id="ARBA00023136"/>
    </source>
</evidence>
<evidence type="ECO:0000313" key="6">
    <source>
        <dbReference type="EMBL" id="PRP82624.1"/>
    </source>
</evidence>
<evidence type="ECO:0008006" key="8">
    <source>
        <dbReference type="Google" id="ProtNLM"/>
    </source>
</evidence>
<dbReference type="Pfam" id="PF07264">
    <property type="entry name" value="EI24"/>
    <property type="match status" value="1"/>
</dbReference>
<keyword evidence="3 5" id="KW-1133">Transmembrane helix</keyword>
<comment type="subcellular location">
    <subcellularLocation>
        <location evidence="1">Membrane</location>
        <topology evidence="1">Multi-pass membrane protein</topology>
    </subcellularLocation>
</comment>
<keyword evidence="2 5" id="KW-0812">Transmembrane</keyword>
<evidence type="ECO:0000313" key="7">
    <source>
        <dbReference type="Proteomes" id="UP000241769"/>
    </source>
</evidence>
<accession>A0A2P6NF87</accession>
<dbReference type="Proteomes" id="UP000241769">
    <property type="component" value="Unassembled WGS sequence"/>
</dbReference>
<reference evidence="6 7" key="1">
    <citation type="journal article" date="2018" name="Genome Biol. Evol.">
        <title>Multiple Roots of Fruiting Body Formation in Amoebozoa.</title>
        <authorList>
            <person name="Hillmann F."/>
            <person name="Forbes G."/>
            <person name="Novohradska S."/>
            <person name="Ferling I."/>
            <person name="Riege K."/>
            <person name="Groth M."/>
            <person name="Westermann M."/>
            <person name="Marz M."/>
            <person name="Spaller T."/>
            <person name="Winckler T."/>
            <person name="Schaap P."/>
            <person name="Glockner G."/>
        </authorList>
    </citation>
    <scope>NUCLEOTIDE SEQUENCE [LARGE SCALE GENOMIC DNA]</scope>
    <source>
        <strain evidence="6 7">Jena</strain>
    </source>
</reference>
<evidence type="ECO:0000256" key="3">
    <source>
        <dbReference type="ARBA" id="ARBA00022989"/>
    </source>
</evidence>
<keyword evidence="7" id="KW-1185">Reference proteome</keyword>
<dbReference type="InterPro" id="IPR059112">
    <property type="entry name" value="CysZ/EI24"/>
</dbReference>
<evidence type="ECO:0000256" key="5">
    <source>
        <dbReference type="SAM" id="Phobius"/>
    </source>
</evidence>
<dbReference type="EMBL" id="MDYQ01000100">
    <property type="protein sequence ID" value="PRP82624.1"/>
    <property type="molecule type" value="Genomic_DNA"/>
</dbReference>
<feature type="transmembrane region" description="Helical" evidence="5">
    <location>
        <begin position="102"/>
        <end position="135"/>
    </location>
</feature>
<sequence>MVVDTRSPPIINAPPTNKGIIYMTQDHTKNSGSVTSKIEKATDKASDRLSKIVLQDSSSIMTDLLAGFTSAVAGVKRSLANSKIQEVYGKWAKSFFKILVPMYIAAIILIIVFFPVVAIFPGIAVQLLSLIPFWATYFNKKLIKFGSQLFFLELSSKNPSLSAELSAMAKARPSAHRSWLAETTDDIKSSWHFSKWSLGLAAISIIPLLGPALAFIGQTLLVADRLGWNLLSVYTTDCKGMRYKEEKRWMRARKFSLLGFSVPFTLLMSVPFVGPFVGGLAQAAAADLFNDVLYVKKDLTADVDTIDSDEEHPHAK</sequence>
<dbReference type="AlphaFoldDB" id="A0A2P6NF87"/>
<comment type="caution">
    <text evidence="6">The sequence shown here is derived from an EMBL/GenBank/DDBJ whole genome shotgun (WGS) entry which is preliminary data.</text>
</comment>
<dbReference type="InParanoid" id="A0A2P6NF87"/>
<gene>
    <name evidence="6" type="ORF">PROFUN_04929</name>
</gene>
<evidence type="ECO:0000256" key="2">
    <source>
        <dbReference type="ARBA" id="ARBA00022692"/>
    </source>
</evidence>
<proteinExistence type="predicted"/>
<keyword evidence="4 5" id="KW-0472">Membrane</keyword>